<dbReference type="Proteomes" id="UP000267027">
    <property type="component" value="Unassembled WGS sequence"/>
</dbReference>
<reference evidence="3" key="1">
    <citation type="submission" date="2017-02" db="UniProtKB">
        <authorList>
            <consortium name="WormBaseParasite"/>
        </authorList>
    </citation>
    <scope>IDENTIFICATION</scope>
</reference>
<evidence type="ECO:0000313" key="1">
    <source>
        <dbReference type="EMBL" id="VDM54688.1"/>
    </source>
</evidence>
<name>A0A0R3PFV9_ANGCS</name>
<accession>A0A0R3PFV9</accession>
<gene>
    <name evidence="1" type="ORF">ACOC_LOCUS3103</name>
</gene>
<evidence type="ECO:0000313" key="3">
    <source>
        <dbReference type="WBParaSite" id="ACOC_0000310201-mRNA-1"/>
    </source>
</evidence>
<dbReference type="EMBL" id="UYYA01000807">
    <property type="protein sequence ID" value="VDM54688.1"/>
    <property type="molecule type" value="Genomic_DNA"/>
</dbReference>
<organism evidence="3">
    <name type="scientific">Angiostrongylus costaricensis</name>
    <name type="common">Nematode worm</name>
    <dbReference type="NCBI Taxonomy" id="334426"/>
    <lineage>
        <taxon>Eukaryota</taxon>
        <taxon>Metazoa</taxon>
        <taxon>Ecdysozoa</taxon>
        <taxon>Nematoda</taxon>
        <taxon>Chromadorea</taxon>
        <taxon>Rhabditida</taxon>
        <taxon>Rhabditina</taxon>
        <taxon>Rhabditomorpha</taxon>
        <taxon>Strongyloidea</taxon>
        <taxon>Metastrongylidae</taxon>
        <taxon>Angiostrongylus</taxon>
    </lineage>
</organism>
<dbReference type="WBParaSite" id="ACOC_0000310201-mRNA-1">
    <property type="protein sequence ID" value="ACOC_0000310201-mRNA-1"/>
    <property type="gene ID" value="ACOC_0000310201"/>
</dbReference>
<sequence>MIEIVDNICGEIEKSQRTMFDGDVDSELVEYLNLKLDDN</sequence>
<evidence type="ECO:0000313" key="2">
    <source>
        <dbReference type="Proteomes" id="UP000267027"/>
    </source>
</evidence>
<dbReference type="AlphaFoldDB" id="A0A0R3PFV9"/>
<reference evidence="1 2" key="2">
    <citation type="submission" date="2018-11" db="EMBL/GenBank/DDBJ databases">
        <authorList>
            <consortium name="Pathogen Informatics"/>
        </authorList>
    </citation>
    <scope>NUCLEOTIDE SEQUENCE [LARGE SCALE GENOMIC DNA]</scope>
    <source>
        <strain evidence="1 2">Costa Rica</strain>
    </source>
</reference>
<protein>
    <submittedName>
        <fullName evidence="1 3">Uncharacterized protein</fullName>
    </submittedName>
</protein>
<keyword evidence="2" id="KW-1185">Reference proteome</keyword>
<proteinExistence type="predicted"/>